<comment type="caution">
    <text evidence="2">The sequence shown here is derived from an EMBL/GenBank/DDBJ whole genome shotgun (WGS) entry which is preliminary data.</text>
</comment>
<evidence type="ECO:0000256" key="1">
    <source>
        <dbReference type="SAM" id="MobiDB-lite"/>
    </source>
</evidence>
<accession>A0A4R6PKC1</accession>
<dbReference type="EMBL" id="SNXK01000003">
    <property type="protein sequence ID" value="TDP38551.1"/>
    <property type="molecule type" value="Genomic_DNA"/>
</dbReference>
<dbReference type="RefSeq" id="WP_067486339.1">
    <property type="nucleotide sequence ID" value="NZ_JBHXPO010000006.1"/>
</dbReference>
<gene>
    <name evidence="2" type="ORF">DFR75_103208</name>
</gene>
<evidence type="ECO:0000313" key="2">
    <source>
        <dbReference type="EMBL" id="TDP38551.1"/>
    </source>
</evidence>
<sequence>MLATGFSLTDLERDPDQRTVTLTMLSRLHDLLRSSVDEMLLTDRAAIVLAEHDPDMIDDIEAATHAQTLLAVLVSRDGIGVDVLLAATRWSIAELEAALTYLRAQLDQTALQAVATDVVLYLALRAGALPGPLRAALARPTAMRRGLDADTAIQLLRLVRKEILRPVPGEPIPLLSEVDPDRDVDTRFSMPKSRSGAVPNVATSSRSPSTTTTGSPIASRPSRACGSIRCDVRSGCG</sequence>
<dbReference type="Proteomes" id="UP000295087">
    <property type="component" value="Unassembled WGS sequence"/>
</dbReference>
<organism evidence="2 3">
    <name type="scientific">Nocardia ignorata</name>
    <dbReference type="NCBI Taxonomy" id="145285"/>
    <lineage>
        <taxon>Bacteria</taxon>
        <taxon>Bacillati</taxon>
        <taxon>Actinomycetota</taxon>
        <taxon>Actinomycetes</taxon>
        <taxon>Mycobacteriales</taxon>
        <taxon>Nocardiaceae</taxon>
        <taxon>Nocardia</taxon>
    </lineage>
</organism>
<dbReference type="AlphaFoldDB" id="A0A4R6PKC1"/>
<feature type="region of interest" description="Disordered" evidence="1">
    <location>
        <begin position="170"/>
        <end position="223"/>
    </location>
</feature>
<evidence type="ECO:0000313" key="3">
    <source>
        <dbReference type="Proteomes" id="UP000295087"/>
    </source>
</evidence>
<feature type="compositionally biased region" description="Low complexity" evidence="1">
    <location>
        <begin position="203"/>
        <end position="215"/>
    </location>
</feature>
<proteinExistence type="predicted"/>
<name>A0A4R6PKC1_NOCIG</name>
<protein>
    <submittedName>
        <fullName evidence="2">Uncharacterized protein</fullName>
    </submittedName>
</protein>
<reference evidence="2 3" key="1">
    <citation type="submission" date="2019-03" db="EMBL/GenBank/DDBJ databases">
        <title>Genomic Encyclopedia of Type Strains, Phase IV (KMG-IV): sequencing the most valuable type-strain genomes for metagenomic binning, comparative biology and taxonomic classification.</title>
        <authorList>
            <person name="Goeker M."/>
        </authorList>
    </citation>
    <scope>NUCLEOTIDE SEQUENCE [LARGE SCALE GENOMIC DNA]</scope>
    <source>
        <strain evidence="2 3">DSM 44496</strain>
    </source>
</reference>
<keyword evidence="3" id="KW-1185">Reference proteome</keyword>